<dbReference type="OrthoDB" id="9807212at2"/>
<dbReference type="InterPro" id="IPR051783">
    <property type="entry name" value="NAD(P)-dependent_oxidoreduct"/>
</dbReference>
<dbReference type="AlphaFoldDB" id="A0A3A1UNV9"/>
<dbReference type="PANTHER" id="PTHR48079">
    <property type="entry name" value="PROTEIN YEEZ"/>
    <property type="match status" value="1"/>
</dbReference>
<feature type="domain" description="NAD-dependent epimerase/dehydratase" evidence="2">
    <location>
        <begin position="4"/>
        <end position="231"/>
    </location>
</feature>
<comment type="caution">
    <text evidence="3">The sequence shown here is derived from an EMBL/GenBank/DDBJ whole genome shotgun (WGS) entry which is preliminary data.</text>
</comment>
<evidence type="ECO:0000256" key="1">
    <source>
        <dbReference type="SAM" id="MobiDB-lite"/>
    </source>
</evidence>
<proteinExistence type="predicted"/>
<evidence type="ECO:0000259" key="2">
    <source>
        <dbReference type="Pfam" id="PF01370"/>
    </source>
</evidence>
<evidence type="ECO:0000313" key="4">
    <source>
        <dbReference type="Proteomes" id="UP000266482"/>
    </source>
</evidence>
<organism evidence="3 4">
    <name type="scientific">Paenibacillus nanensis</name>
    <dbReference type="NCBI Taxonomy" id="393251"/>
    <lineage>
        <taxon>Bacteria</taxon>
        <taxon>Bacillati</taxon>
        <taxon>Bacillota</taxon>
        <taxon>Bacilli</taxon>
        <taxon>Bacillales</taxon>
        <taxon>Paenibacillaceae</taxon>
        <taxon>Paenibacillus</taxon>
    </lineage>
</organism>
<name>A0A3A1UNV9_9BACL</name>
<dbReference type="Proteomes" id="UP000266482">
    <property type="component" value="Unassembled WGS sequence"/>
</dbReference>
<gene>
    <name evidence="3" type="ORF">D3P08_24205</name>
</gene>
<dbReference type="PANTHER" id="PTHR48079:SF6">
    <property type="entry name" value="NAD(P)-BINDING DOMAIN-CONTAINING PROTEIN-RELATED"/>
    <property type="match status" value="1"/>
</dbReference>
<dbReference type="InterPro" id="IPR001509">
    <property type="entry name" value="Epimerase_deHydtase"/>
</dbReference>
<dbReference type="SUPFAM" id="SSF51735">
    <property type="entry name" value="NAD(P)-binding Rossmann-fold domains"/>
    <property type="match status" value="1"/>
</dbReference>
<protein>
    <submittedName>
        <fullName evidence="3">NAD-dependent epimerase/dehydratase family protein</fullName>
    </submittedName>
</protein>
<evidence type="ECO:0000313" key="3">
    <source>
        <dbReference type="EMBL" id="RIX48611.1"/>
    </source>
</evidence>
<sequence length="333" mass="37243">MRAFVTGGTGLLGGNLVRLLAENGYQVKTLVRSAKKAEKLLGGLNVEIITGDMMDIEPWAHHLQDCDVLFHTAAYFRETFRRGDHWTPLKQINVTHTVRLFEYAEKYGVRKIVHTSTNATLRKREDGKPSDENDRMNPDEALNLYGKSKVVGDQEIDKFLRSHRTPVVTFLPAWMFGPGDSAPTGSGQLVLNFLSRKLPGSFPSGIDVVDARDVAYAMMKAAESSIGNERYIISGHYTSLEELFAILQKVSGVQGPSKKFPIPMVYLSTWINERIAALRNKETDLSLDELRVMTEMKRTSGAKAARHLKVTCRPLEETIRDTVNWFRASGANG</sequence>
<feature type="region of interest" description="Disordered" evidence="1">
    <location>
        <begin position="120"/>
        <end position="139"/>
    </location>
</feature>
<accession>A0A3A1UNV9</accession>
<dbReference type="InterPro" id="IPR036291">
    <property type="entry name" value="NAD(P)-bd_dom_sf"/>
</dbReference>
<dbReference type="RefSeq" id="WP_119602705.1">
    <property type="nucleotide sequence ID" value="NZ_QXQA01000021.1"/>
</dbReference>
<reference evidence="3 4" key="1">
    <citation type="submission" date="2018-09" db="EMBL/GenBank/DDBJ databases">
        <title>Paenibacillus aracenensis nov. sp. isolated from a cave in southern Spain.</title>
        <authorList>
            <person name="Jurado V."/>
            <person name="Gutierrez-Patricio S."/>
            <person name="Gonzalez-Pimentel J.L."/>
            <person name="Miller A.Z."/>
            <person name="Laiz L."/>
            <person name="Saiz-Jimenez C."/>
        </authorList>
    </citation>
    <scope>NUCLEOTIDE SEQUENCE [LARGE SCALE GENOMIC DNA]</scope>
    <source>
        <strain evidence="3 4">DSM 22867</strain>
    </source>
</reference>
<dbReference type="GO" id="GO:0004029">
    <property type="term" value="F:aldehyde dehydrogenase (NAD+) activity"/>
    <property type="evidence" value="ECO:0007669"/>
    <property type="project" value="TreeGrafter"/>
</dbReference>
<keyword evidence="4" id="KW-1185">Reference proteome</keyword>
<dbReference type="GO" id="GO:0005737">
    <property type="term" value="C:cytoplasm"/>
    <property type="evidence" value="ECO:0007669"/>
    <property type="project" value="TreeGrafter"/>
</dbReference>
<feature type="compositionally biased region" description="Basic and acidic residues" evidence="1">
    <location>
        <begin position="122"/>
        <end position="138"/>
    </location>
</feature>
<dbReference type="EMBL" id="QXQA01000021">
    <property type="protein sequence ID" value="RIX48611.1"/>
    <property type="molecule type" value="Genomic_DNA"/>
</dbReference>
<dbReference type="Gene3D" id="3.40.50.720">
    <property type="entry name" value="NAD(P)-binding Rossmann-like Domain"/>
    <property type="match status" value="1"/>
</dbReference>
<dbReference type="Pfam" id="PF01370">
    <property type="entry name" value="Epimerase"/>
    <property type="match status" value="1"/>
</dbReference>